<keyword evidence="5" id="KW-0418">Kinase</keyword>
<feature type="domain" description="PAS" evidence="8">
    <location>
        <begin position="642"/>
        <end position="714"/>
    </location>
</feature>
<dbReference type="InterPro" id="IPR004358">
    <property type="entry name" value="Sig_transdc_His_kin-like_C"/>
</dbReference>
<feature type="domain" description="PAS" evidence="8">
    <location>
        <begin position="395"/>
        <end position="465"/>
    </location>
</feature>
<dbReference type="eggNOG" id="COG2202">
    <property type="taxonomic scope" value="Bacteria"/>
</dbReference>
<proteinExistence type="predicted"/>
<dbReference type="NCBIfam" id="TIGR00229">
    <property type="entry name" value="sensory_box"/>
    <property type="match status" value="7"/>
</dbReference>
<evidence type="ECO:0000313" key="10">
    <source>
        <dbReference type="EMBL" id="KEO75793.1"/>
    </source>
</evidence>
<dbReference type="Proteomes" id="UP000027821">
    <property type="component" value="Unassembled WGS sequence"/>
</dbReference>
<dbReference type="CDD" id="cd00130">
    <property type="entry name" value="PAS"/>
    <property type="match status" value="7"/>
</dbReference>
<dbReference type="InterPro" id="IPR013655">
    <property type="entry name" value="PAS_fold_3"/>
</dbReference>
<feature type="domain" description="Histidine kinase" evidence="7">
    <location>
        <begin position="1308"/>
        <end position="1520"/>
    </location>
</feature>
<feature type="coiled-coil region" evidence="6">
    <location>
        <begin position="1274"/>
        <end position="1301"/>
    </location>
</feature>
<evidence type="ECO:0000256" key="6">
    <source>
        <dbReference type="SAM" id="Coils"/>
    </source>
</evidence>
<sequence>MISMQHMSEIFMISPTPTLIVKADSPYFTIIGANNAYLEATNTRNDELIGKKLFEAFPLNPYDLSYTEGVEKLSESLNTVIRSKKPHTLDPIQYDIPIRGRSEFEVRYWHPHNIPLINDNGEVDQILHTVTDVTASSISNKKLQASESKYIELVQSMDAIIWEADPETYQYTFISSQAKKILGYDQESWYARDFWLQHVHPDDREHVLAFSQSQIKERKNHLNIYRMIAKDQSEVWISDVVSIIRDPKGGINLRGVMTDISSQKSAEKQAFENRIKIGKILENSLDIICTIDSDGLFVEMSAASESILGYKPEELTGKPFLDFVYPEDKEMTSMESKQIINGDFTSTFENRYIHKNGSIVYILWSAKWDEREQVIYCIAKDGTYKKQIEKQLLHNEQRFKSLVQYGADFTAILNEKGEFTYVSLNSESIIGYTSDYLVGQNAFRLIHKDDLVRIKELFLNLLQGKKLISDTFRYKAAHGKYQWMETIAIDMRDNPAVAGIVINSRDVTEKKHYIEWHEYVNKATNNAIYDWDILEDYIQWGGNNEIIDNDANTVNAPLKLWEERLHPEDRDIISADLKKTIENPKAFHWKKEYRFKNPKGIYLDIIEDGFFIRNAEGEAIRMIGALRDVTERKGFETELQISNKRYELVTQATSDAIWDWDITTNSLYWGNGFQKIFGHQPGNLDKDISSWNKLIHPKDYKRITDDIEHTLNSDTSTWEGEYRFLKSSGEYVYVYDRGFVQRNAEGTAIRMVGAMQNIHQEKIKEVEDDIKLSINKIFTTESSLEKSFKQTIKTILKKSEASYGEVWLTNLDQNTISLSSHYGKGTYTIDKDYLQVNLDKGLAGLLFKSRNPTLIEDIEKSDVFLRKSFAETNKFKSVWGNPIVFNEKVTAIILLYYKKQQRSAISATLSTDILNLLGIEIQRKKAELELNQFFDLSPDFLCIVDLEGKFIKVNQKFLNEIGPIQRDGHHLTYHYYTHEQDLVNVEGAIETLKNGKTAYNESRYRTKSGDYIWVGWDTVASVDQGFLFTIGKDITARKKQEKALENSNAKLSETLESIQDGFFALDFDWKVTYWNKEAEKILYSKREDVLGKSLWESFPEALKLLFYKEYNRAMKDREIVNFEEYFPPFAKWFNVSAFPSDGGITVYFKDITKIKNESTKLLTFKNVIENSKDEIAIISTVNDSIYLNPAYTESLGYGAEKLQQLGGPQQAFANEDLAAEVFSTLLSGKYWKGDVELVTKERKLHSYHISGGPIFDEEGKLIAVYMIHTDISKRREIESKLKVLYNDIKQQAKELADTQKELEQFALIASNDLQMPIIRIKENLNNLHEAYHQNTHPEVIPAISDAIQNTDKLQYMIKGLLEYTLAGNDKDAYEKVDLNEVIQNINKSLRHKIVARYALIDYPKLPTIKGNKSDFTKIFESLLDNSLTFNVERPRINIDFNATKTHWFFSIRDNGIGFDPSNANRIFQLFQTLEHHDSTSGKGIGLALCKKLVEKYGGKIWVESQPDIGSTFYFTLSKDL</sequence>
<dbReference type="InterPro" id="IPR005467">
    <property type="entry name" value="His_kinase_dom"/>
</dbReference>
<dbReference type="SUPFAM" id="SSF55781">
    <property type="entry name" value="GAF domain-like"/>
    <property type="match status" value="1"/>
</dbReference>
<dbReference type="InterPro" id="IPR035965">
    <property type="entry name" value="PAS-like_dom_sf"/>
</dbReference>
<feature type="domain" description="PAS" evidence="8">
    <location>
        <begin position="3"/>
        <end position="84"/>
    </location>
</feature>
<evidence type="ECO:0000256" key="4">
    <source>
        <dbReference type="ARBA" id="ARBA00022679"/>
    </source>
</evidence>
<evidence type="ECO:0000256" key="3">
    <source>
        <dbReference type="ARBA" id="ARBA00022553"/>
    </source>
</evidence>
<reference evidence="10 11" key="1">
    <citation type="submission" date="2014-04" db="EMBL/GenBank/DDBJ databases">
        <title>Characterization and application of a salt tolerant electro-active bacterium.</title>
        <authorList>
            <person name="Yang L."/>
            <person name="Wei S."/>
            <person name="Tay Q.X.M."/>
        </authorList>
    </citation>
    <scope>NUCLEOTIDE SEQUENCE [LARGE SCALE GENOMIC DNA]</scope>
    <source>
        <strain evidence="10 11">LY1</strain>
    </source>
</reference>
<feature type="domain" description="PAS" evidence="8">
    <location>
        <begin position="146"/>
        <end position="218"/>
    </location>
</feature>
<keyword evidence="4" id="KW-0808">Transferase</keyword>
<dbReference type="Gene3D" id="3.30.450.40">
    <property type="match status" value="1"/>
</dbReference>
<dbReference type="InterPro" id="IPR052162">
    <property type="entry name" value="Sensor_kinase/Photoreceptor"/>
</dbReference>
<evidence type="ECO:0000256" key="1">
    <source>
        <dbReference type="ARBA" id="ARBA00000085"/>
    </source>
</evidence>
<dbReference type="EC" id="2.7.13.3" evidence="2"/>
<dbReference type="PANTHER" id="PTHR43304:SF1">
    <property type="entry name" value="PAC DOMAIN-CONTAINING PROTEIN"/>
    <property type="match status" value="1"/>
</dbReference>
<comment type="catalytic activity">
    <reaction evidence="1">
        <text>ATP + protein L-histidine = ADP + protein N-phospho-L-histidine.</text>
        <dbReference type="EC" id="2.7.13.3"/>
    </reaction>
</comment>
<gene>
    <name evidence="10" type="ORF">EL17_22470</name>
</gene>
<evidence type="ECO:0000259" key="9">
    <source>
        <dbReference type="PROSITE" id="PS50113"/>
    </source>
</evidence>
<keyword evidence="3" id="KW-0597">Phosphoprotein</keyword>
<dbReference type="Gene3D" id="3.30.450.20">
    <property type="entry name" value="PAS domain"/>
    <property type="match status" value="9"/>
</dbReference>
<dbReference type="SUPFAM" id="SSF47384">
    <property type="entry name" value="Homodimeric domain of signal transducing histidine kinase"/>
    <property type="match status" value="1"/>
</dbReference>
<dbReference type="InterPro" id="IPR000700">
    <property type="entry name" value="PAS-assoc_C"/>
</dbReference>
<dbReference type="SUPFAM" id="SSF55874">
    <property type="entry name" value="ATPase domain of HSP90 chaperone/DNA topoisomerase II/histidine kinase"/>
    <property type="match status" value="1"/>
</dbReference>
<dbReference type="SMART" id="SM00091">
    <property type="entry name" value="PAS"/>
    <property type="match status" value="8"/>
</dbReference>
<dbReference type="InterPro" id="IPR029016">
    <property type="entry name" value="GAF-like_dom_sf"/>
</dbReference>
<dbReference type="InterPro" id="IPR013656">
    <property type="entry name" value="PAS_4"/>
</dbReference>
<comment type="caution">
    <text evidence="10">The sequence shown here is derived from an EMBL/GenBank/DDBJ whole genome shotgun (WGS) entry which is preliminary data.</text>
</comment>
<dbReference type="Gene3D" id="3.30.565.10">
    <property type="entry name" value="Histidine kinase-like ATPase, C-terminal domain"/>
    <property type="match status" value="1"/>
</dbReference>
<dbReference type="eggNOG" id="COG4251">
    <property type="taxonomic scope" value="Bacteria"/>
</dbReference>
<dbReference type="Pfam" id="PF08447">
    <property type="entry name" value="PAS_3"/>
    <property type="match status" value="5"/>
</dbReference>
<evidence type="ECO:0000259" key="8">
    <source>
        <dbReference type="PROSITE" id="PS50112"/>
    </source>
</evidence>
<dbReference type="EMBL" id="JMIH01000004">
    <property type="protein sequence ID" value="KEO75793.1"/>
    <property type="molecule type" value="Genomic_DNA"/>
</dbReference>
<keyword evidence="6" id="KW-0175">Coiled coil</keyword>
<dbReference type="PRINTS" id="PR00344">
    <property type="entry name" value="BCTRLSENSOR"/>
</dbReference>
<feature type="domain" description="PAS" evidence="8">
    <location>
        <begin position="1047"/>
        <end position="1117"/>
    </location>
</feature>
<dbReference type="STRING" id="1048983.EL17_22470"/>
<dbReference type="InterPro" id="IPR036097">
    <property type="entry name" value="HisK_dim/P_sf"/>
</dbReference>
<dbReference type="SMART" id="SM00086">
    <property type="entry name" value="PAC"/>
    <property type="match status" value="8"/>
</dbReference>
<dbReference type="PROSITE" id="PS50112">
    <property type="entry name" value="PAS"/>
    <property type="match status" value="6"/>
</dbReference>
<evidence type="ECO:0000313" key="11">
    <source>
        <dbReference type="Proteomes" id="UP000027821"/>
    </source>
</evidence>
<accession>A0A074L7G1</accession>
<feature type="domain" description="PAS" evidence="8">
    <location>
        <begin position="273"/>
        <end position="343"/>
    </location>
</feature>
<organism evidence="10 11">
    <name type="scientific">Anditalea andensis</name>
    <dbReference type="NCBI Taxonomy" id="1048983"/>
    <lineage>
        <taxon>Bacteria</taxon>
        <taxon>Pseudomonadati</taxon>
        <taxon>Bacteroidota</taxon>
        <taxon>Cytophagia</taxon>
        <taxon>Cytophagales</taxon>
        <taxon>Cytophagaceae</taxon>
        <taxon>Anditalea</taxon>
    </lineage>
</organism>
<dbReference type="PANTHER" id="PTHR43304">
    <property type="entry name" value="PHYTOCHROME-LIKE PROTEIN CPH1"/>
    <property type="match status" value="1"/>
</dbReference>
<keyword evidence="11" id="KW-1185">Reference proteome</keyword>
<dbReference type="SUPFAM" id="SSF55785">
    <property type="entry name" value="PYP-like sensor domain (PAS domain)"/>
    <property type="match status" value="9"/>
</dbReference>
<dbReference type="PROSITE" id="PS50109">
    <property type="entry name" value="HIS_KIN"/>
    <property type="match status" value="1"/>
</dbReference>
<dbReference type="InterPro" id="IPR000014">
    <property type="entry name" value="PAS"/>
</dbReference>
<dbReference type="GO" id="GO:0000155">
    <property type="term" value="F:phosphorelay sensor kinase activity"/>
    <property type="evidence" value="ECO:0007669"/>
    <property type="project" value="InterPro"/>
</dbReference>
<dbReference type="PROSITE" id="PS50113">
    <property type="entry name" value="PAC"/>
    <property type="match status" value="3"/>
</dbReference>
<dbReference type="Pfam" id="PF08448">
    <property type="entry name" value="PAS_4"/>
    <property type="match status" value="2"/>
</dbReference>
<dbReference type="Pfam" id="PF13426">
    <property type="entry name" value="PAS_9"/>
    <property type="match status" value="2"/>
</dbReference>
<feature type="domain" description="PAC" evidence="9">
    <location>
        <begin position="218"/>
        <end position="272"/>
    </location>
</feature>
<evidence type="ECO:0000256" key="5">
    <source>
        <dbReference type="ARBA" id="ARBA00022777"/>
    </source>
</evidence>
<name>A0A074L7G1_9BACT</name>
<protein>
    <recommendedName>
        <fullName evidence="2">histidine kinase</fullName>
        <ecNumber evidence="2">2.7.13.3</ecNumber>
    </recommendedName>
</protein>
<dbReference type="SMART" id="SM00387">
    <property type="entry name" value="HATPase_c"/>
    <property type="match status" value="1"/>
</dbReference>
<feature type="domain" description="PAC" evidence="9">
    <location>
        <begin position="589"/>
        <end position="641"/>
    </location>
</feature>
<dbReference type="InterPro" id="IPR001610">
    <property type="entry name" value="PAC"/>
</dbReference>
<dbReference type="InterPro" id="IPR036890">
    <property type="entry name" value="HATPase_C_sf"/>
</dbReference>
<dbReference type="InterPro" id="IPR003594">
    <property type="entry name" value="HATPase_dom"/>
</dbReference>
<evidence type="ECO:0000259" key="7">
    <source>
        <dbReference type="PROSITE" id="PS50109"/>
    </source>
</evidence>
<feature type="domain" description="PAC" evidence="9">
    <location>
        <begin position="1231"/>
        <end position="1283"/>
    </location>
</feature>
<dbReference type="Pfam" id="PF02518">
    <property type="entry name" value="HATPase_c"/>
    <property type="match status" value="1"/>
</dbReference>
<evidence type="ECO:0000256" key="2">
    <source>
        <dbReference type="ARBA" id="ARBA00012438"/>
    </source>
</evidence>